<dbReference type="Proteomes" id="UP000269539">
    <property type="component" value="Unassembled WGS sequence"/>
</dbReference>
<dbReference type="VEuPathDB" id="FungiDB:BTJ68_09293"/>
<gene>
    <name evidence="1" type="ORF">D0864_04372</name>
</gene>
<sequence>MKDLDLSKLPSQSGKTILVTGVLYTSQLAQRYTNLSTIAIHPGVVGTDLVKSLDPADRLLVYATSTVMSPEDGCKESMWGARALRQSVDNDSYYSPIAEPGKQK</sequence>
<dbReference type="EMBL" id="QWIO01000373">
    <property type="protein sequence ID" value="RMY98478.1"/>
    <property type="molecule type" value="Genomic_DNA"/>
</dbReference>
<dbReference type="AlphaFoldDB" id="A0A3M7GBK5"/>
<evidence type="ECO:0000313" key="2">
    <source>
        <dbReference type="Proteomes" id="UP000269539"/>
    </source>
</evidence>
<evidence type="ECO:0000313" key="1">
    <source>
        <dbReference type="EMBL" id="RMY98478.1"/>
    </source>
</evidence>
<comment type="caution">
    <text evidence="1">The sequence shown here is derived from an EMBL/GenBank/DDBJ whole genome shotgun (WGS) entry which is preliminary data.</text>
</comment>
<protein>
    <submittedName>
        <fullName evidence="1">Uncharacterized protein</fullName>
    </submittedName>
</protein>
<accession>A0A3M7GBK5</accession>
<reference evidence="1 2" key="1">
    <citation type="journal article" date="2018" name="BMC Genomics">
        <title>Genomic evidence for intraspecific hybridization in a clonal and extremely halotolerant yeast.</title>
        <authorList>
            <person name="Gostincar C."/>
            <person name="Stajich J.E."/>
            <person name="Zupancic J."/>
            <person name="Zalar P."/>
            <person name="Gunde-Cimerman N."/>
        </authorList>
    </citation>
    <scope>NUCLEOTIDE SEQUENCE [LARGE SCALE GENOMIC DNA]</scope>
    <source>
        <strain evidence="1 2">EXF-10513</strain>
    </source>
</reference>
<proteinExistence type="predicted"/>
<organism evidence="1 2">
    <name type="scientific">Hortaea werneckii</name>
    <name type="common">Black yeast</name>
    <name type="synonym">Cladosporium werneckii</name>
    <dbReference type="NCBI Taxonomy" id="91943"/>
    <lineage>
        <taxon>Eukaryota</taxon>
        <taxon>Fungi</taxon>
        <taxon>Dikarya</taxon>
        <taxon>Ascomycota</taxon>
        <taxon>Pezizomycotina</taxon>
        <taxon>Dothideomycetes</taxon>
        <taxon>Dothideomycetidae</taxon>
        <taxon>Mycosphaerellales</taxon>
        <taxon>Teratosphaeriaceae</taxon>
        <taxon>Hortaea</taxon>
    </lineage>
</organism>
<dbReference type="Gene3D" id="3.40.50.720">
    <property type="entry name" value="NAD(P)-binding Rossmann-like Domain"/>
    <property type="match status" value="1"/>
</dbReference>
<name>A0A3M7GBK5_HORWE</name>